<reference evidence="8" key="2">
    <citation type="submission" date="2018-04" db="EMBL/GenBank/DDBJ databases">
        <title>OnivRS2 (Oryza nivara Reference Sequence Version 2).</title>
        <authorList>
            <person name="Zhang J."/>
            <person name="Kudrna D."/>
            <person name="Lee S."/>
            <person name="Talag J."/>
            <person name="Rajasekar S."/>
            <person name="Welchert J."/>
            <person name="Hsing Y.-I."/>
            <person name="Wing R.A."/>
        </authorList>
    </citation>
    <scope>NUCLEOTIDE SEQUENCE [LARGE SCALE GENOMIC DNA]</scope>
</reference>
<evidence type="ECO:0000313" key="8">
    <source>
        <dbReference type="EnsemblPlants" id="ONIVA01G40340.1"/>
    </source>
</evidence>
<comment type="subcellular location">
    <subcellularLocation>
        <location evidence="1">Nucleus</location>
    </subcellularLocation>
</comment>
<keyword evidence="5" id="KW-0539">Nucleus</keyword>
<dbReference type="OMA" id="KDAEYPR"/>
<dbReference type="InterPro" id="IPR036576">
    <property type="entry name" value="WRKY_dom_sf"/>
</dbReference>
<feature type="compositionally biased region" description="Basic and acidic residues" evidence="6">
    <location>
        <begin position="1"/>
        <end position="11"/>
    </location>
</feature>
<dbReference type="SMART" id="SM00774">
    <property type="entry name" value="WRKY"/>
    <property type="match status" value="1"/>
</dbReference>
<evidence type="ECO:0000256" key="3">
    <source>
        <dbReference type="ARBA" id="ARBA00023125"/>
    </source>
</evidence>
<evidence type="ECO:0000256" key="1">
    <source>
        <dbReference type="ARBA" id="ARBA00004123"/>
    </source>
</evidence>
<dbReference type="EnsemblPlants" id="ONIVA01G40340.1">
    <property type="protein sequence ID" value="ONIVA01G40340.1"/>
    <property type="gene ID" value="ONIVA01G40340"/>
</dbReference>
<dbReference type="InterPro" id="IPR003657">
    <property type="entry name" value="WRKY_dom"/>
</dbReference>
<evidence type="ECO:0000256" key="6">
    <source>
        <dbReference type="SAM" id="MobiDB-lite"/>
    </source>
</evidence>
<accession>A0A0E0FV22</accession>
<dbReference type="PANTHER" id="PTHR31282">
    <property type="entry name" value="WRKY TRANSCRIPTION FACTOR 21-RELATED"/>
    <property type="match status" value="1"/>
</dbReference>
<feature type="region of interest" description="Disordered" evidence="6">
    <location>
        <begin position="195"/>
        <end position="246"/>
    </location>
</feature>
<feature type="compositionally biased region" description="Low complexity" evidence="6">
    <location>
        <begin position="216"/>
        <end position="234"/>
    </location>
</feature>
<dbReference type="GO" id="GO:0003700">
    <property type="term" value="F:DNA-binding transcription factor activity"/>
    <property type="evidence" value="ECO:0007669"/>
    <property type="project" value="InterPro"/>
</dbReference>
<feature type="domain" description="WRKY" evidence="7">
    <location>
        <begin position="71"/>
        <end position="133"/>
    </location>
</feature>
<keyword evidence="9" id="KW-1185">Reference proteome</keyword>
<keyword evidence="2" id="KW-0805">Transcription regulation</keyword>
<dbReference type="eggNOG" id="ENOG502R66F">
    <property type="taxonomic scope" value="Eukaryota"/>
</dbReference>
<name>A0A0E0FV22_ORYNI</name>
<dbReference type="PROSITE" id="PS50811">
    <property type="entry name" value="WRKY"/>
    <property type="match status" value="1"/>
</dbReference>
<organism evidence="8">
    <name type="scientific">Oryza nivara</name>
    <name type="common">Indian wild rice</name>
    <name type="synonym">Oryza sativa f. spontanea</name>
    <dbReference type="NCBI Taxonomy" id="4536"/>
    <lineage>
        <taxon>Eukaryota</taxon>
        <taxon>Viridiplantae</taxon>
        <taxon>Streptophyta</taxon>
        <taxon>Embryophyta</taxon>
        <taxon>Tracheophyta</taxon>
        <taxon>Spermatophyta</taxon>
        <taxon>Magnoliopsida</taxon>
        <taxon>Liliopsida</taxon>
        <taxon>Poales</taxon>
        <taxon>Poaceae</taxon>
        <taxon>BOP clade</taxon>
        <taxon>Oryzoideae</taxon>
        <taxon>Oryzeae</taxon>
        <taxon>Oryzinae</taxon>
        <taxon>Oryza</taxon>
    </lineage>
</organism>
<reference evidence="8" key="1">
    <citation type="submission" date="2015-04" db="UniProtKB">
        <authorList>
            <consortium name="EnsemblPlants"/>
        </authorList>
    </citation>
    <scope>IDENTIFICATION</scope>
    <source>
        <strain evidence="8">SL10</strain>
    </source>
</reference>
<dbReference type="GO" id="GO:0043565">
    <property type="term" value="F:sequence-specific DNA binding"/>
    <property type="evidence" value="ECO:0007669"/>
    <property type="project" value="InterPro"/>
</dbReference>
<dbReference type="GO" id="GO:0005634">
    <property type="term" value="C:nucleus"/>
    <property type="evidence" value="ECO:0007669"/>
    <property type="project" value="UniProtKB-SubCell"/>
</dbReference>
<evidence type="ECO:0000313" key="9">
    <source>
        <dbReference type="Proteomes" id="UP000006591"/>
    </source>
</evidence>
<feature type="region of interest" description="Disordered" evidence="6">
    <location>
        <begin position="1"/>
        <end position="60"/>
    </location>
</feature>
<evidence type="ECO:0000259" key="7">
    <source>
        <dbReference type="PROSITE" id="PS50811"/>
    </source>
</evidence>
<proteinExistence type="predicted"/>
<keyword evidence="3" id="KW-0238">DNA-binding</keyword>
<dbReference type="SUPFAM" id="SSF118290">
    <property type="entry name" value="WRKY DNA-binding domain"/>
    <property type="match status" value="1"/>
</dbReference>
<feature type="region of interest" description="Disordered" evidence="6">
    <location>
        <begin position="159"/>
        <end position="183"/>
    </location>
</feature>
<evidence type="ECO:0000256" key="2">
    <source>
        <dbReference type="ARBA" id="ARBA00023015"/>
    </source>
</evidence>
<dbReference type="Gramene" id="ONIVA01G40340.1">
    <property type="protein sequence ID" value="ONIVA01G40340.1"/>
    <property type="gene ID" value="ONIVA01G40340"/>
</dbReference>
<dbReference type="AlphaFoldDB" id="A0A0E0FV22"/>
<dbReference type="Gene3D" id="2.20.25.80">
    <property type="entry name" value="WRKY domain"/>
    <property type="match status" value="1"/>
</dbReference>
<evidence type="ECO:0000256" key="4">
    <source>
        <dbReference type="ARBA" id="ARBA00023163"/>
    </source>
</evidence>
<dbReference type="HOGENOM" id="CLU_095148_0_0_1"/>
<evidence type="ECO:0000256" key="5">
    <source>
        <dbReference type="ARBA" id="ARBA00023242"/>
    </source>
</evidence>
<dbReference type="Pfam" id="PF03106">
    <property type="entry name" value="WRKY"/>
    <property type="match status" value="1"/>
</dbReference>
<dbReference type="InterPro" id="IPR044810">
    <property type="entry name" value="WRKY_plant"/>
</dbReference>
<protein>
    <recommendedName>
        <fullName evidence="7">WRKY domain-containing protein</fullName>
    </recommendedName>
</protein>
<dbReference type="Proteomes" id="UP000006591">
    <property type="component" value="Chromosome 1"/>
</dbReference>
<sequence length="287" mass="31399">MASPRLKREQSFDFEEASAQEAVGSASASYSPPGGGGVFGISPPESSPRDGRKRRKDRPSLVKHTFTPHFDGHLWRKYGQKNIKDSAFPRLYYRCSYREDRQCLASKLVQQENDDDPPLYRVTYTYEHTCNTTPVPTPDVVAEQPPPGAAGDAYLLRFGSSAGGGGGGAHQQQTERERQQQNTARRRPFMMLSFDSSSSHQLHEQPHAFPPDGQLPATAAAASPSSFTAAEALAAPPPAPPLTTTMNDGGDLFSTWDALRYGLDYDHGHLGNHVYLPDDCNGGDDNY</sequence>
<keyword evidence="4" id="KW-0804">Transcription</keyword>